<name>A0A518I5W8_9PLAN</name>
<reference evidence="6 7" key="1">
    <citation type="submission" date="2019-03" db="EMBL/GenBank/DDBJ databases">
        <title>Deep-cultivation of Planctomycetes and their phenomic and genomic characterization uncovers novel biology.</title>
        <authorList>
            <person name="Wiegand S."/>
            <person name="Jogler M."/>
            <person name="Boedeker C."/>
            <person name="Pinto D."/>
            <person name="Vollmers J."/>
            <person name="Rivas-Marin E."/>
            <person name="Kohn T."/>
            <person name="Peeters S.H."/>
            <person name="Heuer A."/>
            <person name="Rast P."/>
            <person name="Oberbeckmann S."/>
            <person name="Bunk B."/>
            <person name="Jeske O."/>
            <person name="Meyerdierks A."/>
            <person name="Storesund J.E."/>
            <person name="Kallscheuer N."/>
            <person name="Luecker S."/>
            <person name="Lage O.M."/>
            <person name="Pohl T."/>
            <person name="Merkel B.J."/>
            <person name="Hornburger P."/>
            <person name="Mueller R.-W."/>
            <person name="Bruemmer F."/>
            <person name="Labrenz M."/>
            <person name="Spormann A.M."/>
            <person name="Op den Camp H."/>
            <person name="Overmann J."/>
            <person name="Amann R."/>
            <person name="Jetten M.S.M."/>
            <person name="Mascher T."/>
            <person name="Medema M.H."/>
            <person name="Devos D.P."/>
            <person name="Kaster A.-K."/>
            <person name="Ovreas L."/>
            <person name="Rohde M."/>
            <person name="Galperin M.Y."/>
            <person name="Jogler C."/>
        </authorList>
    </citation>
    <scope>NUCLEOTIDE SEQUENCE [LARGE SCALE GENOMIC DNA]</scope>
    <source>
        <strain evidence="6 7">Enr17</strain>
    </source>
</reference>
<dbReference type="PANTHER" id="PTHR43133">
    <property type="entry name" value="RNA POLYMERASE ECF-TYPE SIGMA FACTO"/>
    <property type="match status" value="1"/>
</dbReference>
<dbReference type="InterPro" id="IPR013325">
    <property type="entry name" value="RNA_pol_sigma_r2"/>
</dbReference>
<dbReference type="InterPro" id="IPR013324">
    <property type="entry name" value="RNA_pol_sigma_r3/r4-like"/>
</dbReference>
<dbReference type="InterPro" id="IPR039425">
    <property type="entry name" value="RNA_pol_sigma-70-like"/>
</dbReference>
<dbReference type="InterPro" id="IPR007627">
    <property type="entry name" value="RNA_pol_sigma70_r2"/>
</dbReference>
<keyword evidence="2" id="KW-0805">Transcription regulation</keyword>
<comment type="similarity">
    <text evidence="1">Belongs to the sigma-70 factor family. ECF subfamily.</text>
</comment>
<keyword evidence="3" id="KW-0731">Sigma factor</keyword>
<protein>
    <submittedName>
        <fullName evidence="6">RNA polymerase sigma factor</fullName>
    </submittedName>
</protein>
<dbReference type="SUPFAM" id="SSF88946">
    <property type="entry name" value="Sigma2 domain of RNA polymerase sigma factors"/>
    <property type="match status" value="1"/>
</dbReference>
<sequence length="178" mass="20628">MCDHRSDQDEFDAESFRGRVQGFIMQSVKDWAIAEDLTQETFFAFWKSSDADTIAGDRQAFLFSIAYNQVKAYWRKKKTIPVSNKILDSYQSPNVEYSREEQLANIQHLLNLLREHFTHEDVALMSMKYLDKLTFEQIAVELNCVASTASDRHQRILNQLRVLAKENPPPDFETGSSL</sequence>
<dbReference type="Gene3D" id="1.10.10.10">
    <property type="entry name" value="Winged helix-like DNA-binding domain superfamily/Winged helix DNA-binding domain"/>
    <property type="match status" value="1"/>
</dbReference>
<dbReference type="OrthoDB" id="256476at2"/>
<dbReference type="EMBL" id="CP037452">
    <property type="protein sequence ID" value="QDV48497.1"/>
    <property type="molecule type" value="Genomic_DNA"/>
</dbReference>
<dbReference type="NCBIfam" id="TIGR02937">
    <property type="entry name" value="sigma70-ECF"/>
    <property type="match status" value="1"/>
</dbReference>
<dbReference type="GO" id="GO:0016987">
    <property type="term" value="F:sigma factor activity"/>
    <property type="evidence" value="ECO:0007669"/>
    <property type="project" value="UniProtKB-KW"/>
</dbReference>
<evidence type="ECO:0000259" key="5">
    <source>
        <dbReference type="Pfam" id="PF04542"/>
    </source>
</evidence>
<dbReference type="Gene3D" id="1.10.1740.10">
    <property type="match status" value="1"/>
</dbReference>
<evidence type="ECO:0000256" key="4">
    <source>
        <dbReference type="ARBA" id="ARBA00023163"/>
    </source>
</evidence>
<keyword evidence="4" id="KW-0804">Transcription</keyword>
<dbReference type="AlphaFoldDB" id="A0A518I5W8"/>
<evidence type="ECO:0000313" key="7">
    <source>
        <dbReference type="Proteomes" id="UP000318313"/>
    </source>
</evidence>
<dbReference type="InterPro" id="IPR036388">
    <property type="entry name" value="WH-like_DNA-bd_sf"/>
</dbReference>
<gene>
    <name evidence="6" type="ORF">Enr17x_05090</name>
</gene>
<feature type="domain" description="RNA polymerase sigma-70 region 2" evidence="5">
    <location>
        <begin position="14"/>
        <end position="78"/>
    </location>
</feature>
<dbReference type="InterPro" id="IPR014284">
    <property type="entry name" value="RNA_pol_sigma-70_dom"/>
</dbReference>
<dbReference type="SUPFAM" id="SSF88659">
    <property type="entry name" value="Sigma3 and sigma4 domains of RNA polymerase sigma factors"/>
    <property type="match status" value="1"/>
</dbReference>
<dbReference type="Proteomes" id="UP000318313">
    <property type="component" value="Chromosome"/>
</dbReference>
<dbReference type="Pfam" id="PF04542">
    <property type="entry name" value="Sigma70_r2"/>
    <property type="match status" value="1"/>
</dbReference>
<accession>A0A518I5W8</accession>
<evidence type="ECO:0000256" key="3">
    <source>
        <dbReference type="ARBA" id="ARBA00023082"/>
    </source>
</evidence>
<proteinExistence type="inferred from homology"/>
<dbReference type="PANTHER" id="PTHR43133:SF51">
    <property type="entry name" value="RNA POLYMERASE SIGMA FACTOR"/>
    <property type="match status" value="1"/>
</dbReference>
<evidence type="ECO:0000313" key="6">
    <source>
        <dbReference type="EMBL" id="QDV48497.1"/>
    </source>
</evidence>
<evidence type="ECO:0000256" key="1">
    <source>
        <dbReference type="ARBA" id="ARBA00010641"/>
    </source>
</evidence>
<evidence type="ECO:0000256" key="2">
    <source>
        <dbReference type="ARBA" id="ARBA00023015"/>
    </source>
</evidence>
<keyword evidence="7" id="KW-1185">Reference proteome</keyword>
<organism evidence="6 7">
    <name type="scientific">Gimesia fumaroli</name>
    <dbReference type="NCBI Taxonomy" id="2527976"/>
    <lineage>
        <taxon>Bacteria</taxon>
        <taxon>Pseudomonadati</taxon>
        <taxon>Planctomycetota</taxon>
        <taxon>Planctomycetia</taxon>
        <taxon>Planctomycetales</taxon>
        <taxon>Planctomycetaceae</taxon>
        <taxon>Gimesia</taxon>
    </lineage>
</organism>
<dbReference type="RefSeq" id="WP_145305631.1">
    <property type="nucleotide sequence ID" value="NZ_CP037452.1"/>
</dbReference>
<dbReference type="KEGG" id="gfm:Enr17x_05090"/>
<dbReference type="GO" id="GO:0006352">
    <property type="term" value="P:DNA-templated transcription initiation"/>
    <property type="evidence" value="ECO:0007669"/>
    <property type="project" value="InterPro"/>
</dbReference>